<protein>
    <recommendedName>
        <fullName evidence="4">Helicase superfamily 3 single-stranded DNA/RNA virus domain-containing protein</fullName>
    </recommendedName>
</protein>
<name>A0A397V0Y6_9GLOM</name>
<accession>A0A397V0Y6</accession>
<sequence>MFKDLLNCERTFARISEDSEVSGPFEFIFDENKFNSESEEKKDENYYIKTINEVQKGRDIDEVINKYASYCEKWAYTPQGLERVAKAQNKKTINPLKDIQRFWEPCVIYIYGDKGTGKCDLYKELFSDLYEKDNIKQFENYNNDKINYNRDIAILIDDFYGSMSWTNFLQLTDQNHCLMDVKYGKTNIVAMYICITANGPIENLYKNLKERNSSIDIEAFIQRVRYIIKFEGDPIDSRIGKGNITRIFEKGNKQDFNNRIFDIEFNRETTLEQAKKITDRVIINIPKSDPGKRIIVASNEDKKERFIDEKINDPQIESSKKRKSKEIINNLKDKLLNLEETNYEYELNFDDSDFTRSKKKGKYRQDNIIVQEYVKEQLNNNIEQEQLEIQQFIKQKQLEIQQFIKQKQIKI</sequence>
<dbReference type="Proteomes" id="UP000266673">
    <property type="component" value="Unassembled WGS sequence"/>
</dbReference>
<organism evidence="2 3">
    <name type="scientific">Gigaspora rosea</name>
    <dbReference type="NCBI Taxonomy" id="44941"/>
    <lineage>
        <taxon>Eukaryota</taxon>
        <taxon>Fungi</taxon>
        <taxon>Fungi incertae sedis</taxon>
        <taxon>Mucoromycota</taxon>
        <taxon>Glomeromycotina</taxon>
        <taxon>Glomeromycetes</taxon>
        <taxon>Diversisporales</taxon>
        <taxon>Gigasporaceae</taxon>
        <taxon>Gigaspora</taxon>
    </lineage>
</organism>
<feature type="coiled-coil region" evidence="1">
    <location>
        <begin position="321"/>
        <end position="348"/>
    </location>
</feature>
<reference evidence="2 3" key="1">
    <citation type="submission" date="2018-06" db="EMBL/GenBank/DDBJ databases">
        <title>Comparative genomics reveals the genomic features of Rhizophagus irregularis, R. cerebriforme, R. diaphanum and Gigaspora rosea, and their symbiotic lifestyle signature.</title>
        <authorList>
            <person name="Morin E."/>
            <person name="San Clemente H."/>
            <person name="Chen E.C.H."/>
            <person name="De La Providencia I."/>
            <person name="Hainaut M."/>
            <person name="Kuo A."/>
            <person name="Kohler A."/>
            <person name="Murat C."/>
            <person name="Tang N."/>
            <person name="Roy S."/>
            <person name="Loubradou J."/>
            <person name="Henrissat B."/>
            <person name="Grigoriev I.V."/>
            <person name="Corradi N."/>
            <person name="Roux C."/>
            <person name="Martin F.M."/>
        </authorList>
    </citation>
    <scope>NUCLEOTIDE SEQUENCE [LARGE SCALE GENOMIC DNA]</scope>
    <source>
        <strain evidence="2 3">DAOM 194757</strain>
    </source>
</reference>
<evidence type="ECO:0000313" key="3">
    <source>
        <dbReference type="Proteomes" id="UP000266673"/>
    </source>
</evidence>
<comment type="caution">
    <text evidence="2">The sequence shown here is derived from an EMBL/GenBank/DDBJ whole genome shotgun (WGS) entry which is preliminary data.</text>
</comment>
<proteinExistence type="predicted"/>
<dbReference type="OrthoDB" id="2447778at2759"/>
<evidence type="ECO:0008006" key="4">
    <source>
        <dbReference type="Google" id="ProtNLM"/>
    </source>
</evidence>
<dbReference type="EMBL" id="QKWP01000695">
    <property type="protein sequence ID" value="RIB16184.1"/>
    <property type="molecule type" value="Genomic_DNA"/>
</dbReference>
<keyword evidence="3" id="KW-1185">Reference proteome</keyword>
<gene>
    <name evidence="2" type="ORF">C2G38_2038768</name>
</gene>
<dbReference type="AlphaFoldDB" id="A0A397V0Y6"/>
<evidence type="ECO:0000313" key="2">
    <source>
        <dbReference type="EMBL" id="RIB16184.1"/>
    </source>
</evidence>
<evidence type="ECO:0000256" key="1">
    <source>
        <dbReference type="SAM" id="Coils"/>
    </source>
</evidence>
<keyword evidence="1" id="KW-0175">Coiled coil</keyword>